<protein>
    <recommendedName>
        <fullName evidence="6">NACHT domain-containing protein</fullName>
    </recommendedName>
</protein>
<keyword evidence="1" id="KW-0677">Repeat</keyword>
<dbReference type="Pfam" id="PF24883">
    <property type="entry name" value="NPHP3_N"/>
    <property type="match status" value="1"/>
</dbReference>
<reference evidence="4 5" key="1">
    <citation type="submission" date="2023-01" db="EMBL/GenBank/DDBJ databases">
        <title>Analysis of 21 Apiospora genomes using comparative genomics revels a genus with tremendous synthesis potential of carbohydrate active enzymes and secondary metabolites.</title>
        <authorList>
            <person name="Sorensen T."/>
        </authorList>
    </citation>
    <scope>NUCLEOTIDE SEQUENCE [LARGE SCALE GENOMIC DNA]</scope>
    <source>
        <strain evidence="4 5">CBS 20057</strain>
    </source>
</reference>
<evidence type="ECO:0000256" key="1">
    <source>
        <dbReference type="ARBA" id="ARBA00022737"/>
    </source>
</evidence>
<dbReference type="Pfam" id="PF25053">
    <property type="entry name" value="DUF7791"/>
    <property type="match status" value="1"/>
</dbReference>
<comment type="caution">
    <text evidence="4">The sequence shown here is derived from an EMBL/GenBank/DDBJ whole genome shotgun (WGS) entry which is preliminary data.</text>
</comment>
<dbReference type="InterPro" id="IPR056884">
    <property type="entry name" value="NPHP3-like_N"/>
</dbReference>
<evidence type="ECO:0000259" key="2">
    <source>
        <dbReference type="Pfam" id="PF24883"/>
    </source>
</evidence>
<dbReference type="SUPFAM" id="SSF52540">
    <property type="entry name" value="P-loop containing nucleoside triphosphate hydrolases"/>
    <property type="match status" value="1"/>
</dbReference>
<dbReference type="Proteomes" id="UP001396898">
    <property type="component" value="Unassembled WGS sequence"/>
</dbReference>
<organism evidence="4 5">
    <name type="scientific">Apiospora marii</name>
    <dbReference type="NCBI Taxonomy" id="335849"/>
    <lineage>
        <taxon>Eukaryota</taxon>
        <taxon>Fungi</taxon>
        <taxon>Dikarya</taxon>
        <taxon>Ascomycota</taxon>
        <taxon>Pezizomycotina</taxon>
        <taxon>Sordariomycetes</taxon>
        <taxon>Xylariomycetidae</taxon>
        <taxon>Amphisphaeriales</taxon>
        <taxon>Apiosporaceae</taxon>
        <taxon>Apiospora</taxon>
    </lineage>
</organism>
<dbReference type="InterPro" id="IPR056693">
    <property type="entry name" value="DUF7791"/>
</dbReference>
<gene>
    <name evidence="4" type="ORF">PG991_013774</name>
</gene>
<evidence type="ECO:0000313" key="5">
    <source>
        <dbReference type="Proteomes" id="UP001396898"/>
    </source>
</evidence>
<dbReference type="PANTHER" id="PTHR10039">
    <property type="entry name" value="AMELOGENIN"/>
    <property type="match status" value="1"/>
</dbReference>
<feature type="domain" description="DUF7791" evidence="3">
    <location>
        <begin position="515"/>
        <end position="651"/>
    </location>
</feature>
<name>A0ABR1R744_9PEZI</name>
<feature type="domain" description="Nephrocystin 3-like N-terminal" evidence="2">
    <location>
        <begin position="249"/>
        <end position="402"/>
    </location>
</feature>
<accession>A0ABR1R744</accession>
<sequence length="896" mass="101081">MDPLSAFGLATNILTFVEFSSKIVTDSRAIYKSAEGASDNNRALETIATQITEKTSQLVSSPTYPKELQVLCGECNKVATDLLAAIKKLKARGKNNRRECFKVALRETWGQGKIESLEKRLQQLQKQLTIHMQFLLLDKQSSVSQEIARMGQVNQNLDMETNRRLAGLEMNVVQILSALKSHPETFVEQSEILTATAGDYSAEVKSTDWNQRFIQSLYYPRFQSRHDAIPTAHAKTFEWTLSDTPPRNKRQAGKAGSGKSTLMKFLWHHPTTRENLKAWGGENKLLLASYFFWSAGDELQKSEEGLIRALLFEIFRVSPHLINIIRTDQETTSILDRAPHEIKWTRTSLLKVFDVVLQQKFEAKVCFFIDGLDEYKGNTQSLIGLIQRLASYPSTKVCVSSRPWAEFRHAFGEDANANWHIKLEDLTKDDIRRYVNDKLNADAQFSKLRESNAGYSDVAKQVMLRAHGVFLWVMLVVRSLLQGAAYDDSLADMRRRLNAIPDDLNKLFEQMLHDIPSFYRSQSAMTFKIAIAAQKPLPLVVYGYADEIHHDPGSAVAAPTKQLEAAVLQEMIRQVPNRLDARCKGLLEVVKCSSPSAYYAYEVDFLHRTVRDYLAESQQTTRILDKDLEGDFDASILLCHASLANFKRAWPRTHQNRVGVEEYGAIDLLHEFMHYAKQLQDRHGHTRLVENALNEAKKVLSSLNAKSGAVQFDGTTIQAGLESYFDQQLSSATRRKQTLAKWTTGLLAYALFDQRRTSFGHQLTASIVNSLLRHGANPNHRPKNGITTLWGSFIEQFFVPTRSEGIEGEIFAVIGDLISYGADLDIVIGGGHTPRKVIVDTLMREQVYCSTGHQDFQLRGMHSGDAHSSGKAKCLEDVDSITLQIQTYTTYSIKSV</sequence>
<dbReference type="Gene3D" id="3.40.50.300">
    <property type="entry name" value="P-loop containing nucleotide triphosphate hydrolases"/>
    <property type="match status" value="1"/>
</dbReference>
<evidence type="ECO:0000313" key="4">
    <source>
        <dbReference type="EMBL" id="KAK8001552.1"/>
    </source>
</evidence>
<dbReference type="PANTHER" id="PTHR10039:SF5">
    <property type="entry name" value="NACHT DOMAIN-CONTAINING PROTEIN"/>
    <property type="match status" value="1"/>
</dbReference>
<evidence type="ECO:0000259" key="3">
    <source>
        <dbReference type="Pfam" id="PF25053"/>
    </source>
</evidence>
<dbReference type="InterPro" id="IPR027417">
    <property type="entry name" value="P-loop_NTPase"/>
</dbReference>
<proteinExistence type="predicted"/>
<dbReference type="EMBL" id="JAQQWI010000018">
    <property type="protein sequence ID" value="KAK8001552.1"/>
    <property type="molecule type" value="Genomic_DNA"/>
</dbReference>
<keyword evidence="5" id="KW-1185">Reference proteome</keyword>
<evidence type="ECO:0008006" key="6">
    <source>
        <dbReference type="Google" id="ProtNLM"/>
    </source>
</evidence>